<dbReference type="PANTHER" id="PTHR46044">
    <property type="entry name" value="NITRILASE"/>
    <property type="match status" value="1"/>
</dbReference>
<dbReference type="Gene3D" id="3.60.110.10">
    <property type="entry name" value="Carbon-nitrogen hydrolase"/>
    <property type="match status" value="1"/>
</dbReference>
<dbReference type="InterPro" id="IPR044149">
    <property type="entry name" value="Nitrilases_CHs"/>
</dbReference>
<dbReference type="Proteomes" id="UP001388673">
    <property type="component" value="Unassembled WGS sequence"/>
</dbReference>
<dbReference type="PROSITE" id="PS50263">
    <property type="entry name" value="CN_HYDROLASE"/>
    <property type="match status" value="1"/>
</dbReference>
<accession>A0AAW0Z6D1</accession>
<reference evidence="3 4" key="1">
    <citation type="journal article" date="2024" name="bioRxiv">
        <title>Comparative genomics of Cryptococcus and Kwoniella reveals pathogenesis evolution and contrasting karyotype dynamics via intercentromeric recombination or chromosome fusion.</title>
        <authorList>
            <person name="Coelho M.A."/>
            <person name="David-Palma M."/>
            <person name="Shea T."/>
            <person name="Bowers K."/>
            <person name="McGinley-Smith S."/>
            <person name="Mohammad A.W."/>
            <person name="Gnirke A."/>
            <person name="Yurkov A.M."/>
            <person name="Nowrousian M."/>
            <person name="Sun S."/>
            <person name="Cuomo C.A."/>
            <person name="Heitman J."/>
        </authorList>
    </citation>
    <scope>NUCLEOTIDE SEQUENCE [LARGE SCALE GENOMIC DNA]</scope>
    <source>
        <strain evidence="3 4">CBS 13917</strain>
    </source>
</reference>
<comment type="similarity">
    <text evidence="1">Belongs to the carbon-nitrogen hydrolase superfamily. Nitrilase family.</text>
</comment>
<dbReference type="InterPro" id="IPR036526">
    <property type="entry name" value="C-N_Hydrolase_sf"/>
</dbReference>
<dbReference type="GO" id="GO:0003824">
    <property type="term" value="F:catalytic activity"/>
    <property type="evidence" value="ECO:0007669"/>
    <property type="project" value="InterPro"/>
</dbReference>
<dbReference type="AlphaFoldDB" id="A0AAW0Z6D1"/>
<proteinExistence type="inferred from homology"/>
<sequence length="119" mass="13081">MPLARYVLYQKGVEIYTAPTADGRTTWLPSMQHIAQEGRCFVISDFPEDYPSHGVDSGVWCRGGSCIIGPLGEILAGPLWDKEGIVFADLDISSLAGAKLDFDPIGHYARDDLLKNLIR</sequence>
<evidence type="ECO:0000313" key="4">
    <source>
        <dbReference type="Proteomes" id="UP001388673"/>
    </source>
</evidence>
<organism evidence="3 4">
    <name type="scientific">Kwoniella newhampshirensis</name>
    <dbReference type="NCBI Taxonomy" id="1651941"/>
    <lineage>
        <taxon>Eukaryota</taxon>
        <taxon>Fungi</taxon>
        <taxon>Dikarya</taxon>
        <taxon>Basidiomycota</taxon>
        <taxon>Agaricomycotina</taxon>
        <taxon>Tremellomycetes</taxon>
        <taxon>Tremellales</taxon>
        <taxon>Cryptococcaceae</taxon>
        <taxon>Kwoniella</taxon>
    </lineage>
</organism>
<dbReference type="PANTHER" id="PTHR46044:SF1">
    <property type="entry name" value="CN HYDROLASE DOMAIN-CONTAINING PROTEIN"/>
    <property type="match status" value="1"/>
</dbReference>
<gene>
    <name evidence="3" type="ORF">IAR55_000346</name>
</gene>
<evidence type="ECO:0000313" key="3">
    <source>
        <dbReference type="EMBL" id="KAK8869778.1"/>
    </source>
</evidence>
<dbReference type="Pfam" id="PF00795">
    <property type="entry name" value="CN_hydrolase"/>
    <property type="match status" value="1"/>
</dbReference>
<protein>
    <recommendedName>
        <fullName evidence="2">CN hydrolase domain-containing protein</fullName>
    </recommendedName>
</protein>
<dbReference type="InterPro" id="IPR003010">
    <property type="entry name" value="C-N_Hydrolase"/>
</dbReference>
<dbReference type="GeneID" id="92177606"/>
<dbReference type="RefSeq" id="XP_066806024.1">
    <property type="nucleotide sequence ID" value="XM_066943482.1"/>
</dbReference>
<evidence type="ECO:0000259" key="2">
    <source>
        <dbReference type="PROSITE" id="PS50263"/>
    </source>
</evidence>
<feature type="domain" description="CN hydrolase" evidence="2">
    <location>
        <begin position="1"/>
        <end position="92"/>
    </location>
</feature>
<evidence type="ECO:0000256" key="1">
    <source>
        <dbReference type="ARBA" id="ARBA00008129"/>
    </source>
</evidence>
<keyword evidence="4" id="KW-1185">Reference proteome</keyword>
<dbReference type="KEGG" id="kne:92177606"/>
<dbReference type="EMBL" id="JBCAWK010000001">
    <property type="protein sequence ID" value="KAK8869778.1"/>
    <property type="molecule type" value="Genomic_DNA"/>
</dbReference>
<name>A0AAW0Z6D1_9TREE</name>
<comment type="caution">
    <text evidence="3">The sequence shown here is derived from an EMBL/GenBank/DDBJ whole genome shotgun (WGS) entry which is preliminary data.</text>
</comment>
<dbReference type="SUPFAM" id="SSF56317">
    <property type="entry name" value="Carbon-nitrogen hydrolase"/>
    <property type="match status" value="1"/>
</dbReference>